<gene>
    <name evidence="1" type="ORF">LCGC14_2942520</name>
</gene>
<organism evidence="1">
    <name type="scientific">marine sediment metagenome</name>
    <dbReference type="NCBI Taxonomy" id="412755"/>
    <lineage>
        <taxon>unclassified sequences</taxon>
        <taxon>metagenomes</taxon>
        <taxon>ecological metagenomes</taxon>
    </lineage>
</organism>
<reference evidence="1" key="1">
    <citation type="journal article" date="2015" name="Nature">
        <title>Complex archaea that bridge the gap between prokaryotes and eukaryotes.</title>
        <authorList>
            <person name="Spang A."/>
            <person name="Saw J.H."/>
            <person name="Jorgensen S.L."/>
            <person name="Zaremba-Niedzwiedzka K."/>
            <person name="Martijn J."/>
            <person name="Lind A.E."/>
            <person name="van Eijk R."/>
            <person name="Schleper C."/>
            <person name="Guy L."/>
            <person name="Ettema T.J."/>
        </authorList>
    </citation>
    <scope>NUCLEOTIDE SEQUENCE</scope>
</reference>
<accession>A0A0F8ZQ99</accession>
<feature type="non-terminal residue" evidence="1">
    <location>
        <position position="32"/>
    </location>
</feature>
<comment type="caution">
    <text evidence="1">The sequence shown here is derived from an EMBL/GenBank/DDBJ whole genome shotgun (WGS) entry which is preliminary data.</text>
</comment>
<protein>
    <submittedName>
        <fullName evidence="1">Uncharacterized protein</fullName>
    </submittedName>
</protein>
<dbReference type="AlphaFoldDB" id="A0A0F8ZQ99"/>
<name>A0A0F8ZQ99_9ZZZZ</name>
<evidence type="ECO:0000313" key="1">
    <source>
        <dbReference type="EMBL" id="KKK68589.1"/>
    </source>
</evidence>
<sequence>MTYKFKDGTEPKTIKQKINEPILNTKQVIVFC</sequence>
<proteinExistence type="predicted"/>
<dbReference type="EMBL" id="LAZR01059059">
    <property type="protein sequence ID" value="KKK68589.1"/>
    <property type="molecule type" value="Genomic_DNA"/>
</dbReference>